<evidence type="ECO:0000256" key="5">
    <source>
        <dbReference type="ARBA" id="ARBA00022989"/>
    </source>
</evidence>
<dbReference type="EMBL" id="JAPEVB010000002">
    <property type="protein sequence ID" value="KAJ4394682.1"/>
    <property type="molecule type" value="Genomic_DNA"/>
</dbReference>
<name>A0A9W8YXZ7_9PEZI</name>
<comment type="subcellular location">
    <subcellularLocation>
        <location evidence="1">Membrane</location>
        <topology evidence="1">Multi-pass membrane protein</topology>
    </subcellularLocation>
</comment>
<evidence type="ECO:0000256" key="3">
    <source>
        <dbReference type="ARBA" id="ARBA00022692"/>
    </source>
</evidence>
<dbReference type="PRINTS" id="PR00081">
    <property type="entry name" value="GDHRDH"/>
</dbReference>
<comment type="function">
    <text evidence="9">Catalyzes the reduction of all-trans-retinal to all-trans-retinol in the presence of NADPH.</text>
</comment>
<dbReference type="PANTHER" id="PTHR24322">
    <property type="entry name" value="PKSB"/>
    <property type="match status" value="1"/>
</dbReference>
<evidence type="ECO:0000256" key="11">
    <source>
        <dbReference type="ARBA" id="ARBA00082544"/>
    </source>
</evidence>
<evidence type="ECO:0000256" key="12">
    <source>
        <dbReference type="RuleBase" id="RU000363"/>
    </source>
</evidence>
<keyword evidence="6" id="KW-0560">Oxidoreductase</keyword>
<evidence type="ECO:0000256" key="7">
    <source>
        <dbReference type="ARBA" id="ARBA00023098"/>
    </source>
</evidence>
<keyword evidence="8" id="KW-0472">Membrane</keyword>
<evidence type="ECO:0000256" key="9">
    <source>
        <dbReference type="ARBA" id="ARBA00059620"/>
    </source>
</evidence>
<keyword evidence="4" id="KW-0521">NADP</keyword>
<keyword evidence="14" id="KW-1185">Reference proteome</keyword>
<accession>A0A9W8YXZ7</accession>
<sequence>MPMHNSVVPREGLKGDFFIKLLSRIALNPALTGAILLAARLTTRGENLSILHHTAFSRVRTLFLLGLARVVNNWLTDRALNNGISDKYDWRNREIVVITGGAGGIGGHVVKFLAEKGVKVAVLDIIPMTFEKPHNVYYYKCDITSITEIKAVAQKVRAEVGYPTVLINNAGVARGKSILEAKEKDVRFTFDVNTMAHYWLVQEFLPDMVENNHGMIVTVASIASWVTVPNMVDYAASKAAALSFHEGLTAELATRYNAPKVRTVSVHQGYTKTPLFQGYNNTKDFLLPTLEPETVAEAIVRQVLSGRSGQVICPPLANALPLLAFLPLWFQDQMRKEGAEIMPKWHGRQVVENLETFYEGKEKDVEGSQVLVPKP</sequence>
<dbReference type="InterPro" id="IPR002347">
    <property type="entry name" value="SDR_fam"/>
</dbReference>
<dbReference type="FunFam" id="3.40.50.720:FF:000131">
    <property type="entry name" value="Short-chain dehydrogenase/reductase 3"/>
    <property type="match status" value="1"/>
</dbReference>
<dbReference type="SUPFAM" id="SSF51735">
    <property type="entry name" value="NAD(P)-binding Rossmann-fold domains"/>
    <property type="match status" value="1"/>
</dbReference>
<evidence type="ECO:0000256" key="6">
    <source>
        <dbReference type="ARBA" id="ARBA00023002"/>
    </source>
</evidence>
<keyword evidence="5" id="KW-1133">Transmembrane helix</keyword>
<organism evidence="13 14">
    <name type="scientific">Gnomoniopsis smithogilvyi</name>
    <dbReference type="NCBI Taxonomy" id="1191159"/>
    <lineage>
        <taxon>Eukaryota</taxon>
        <taxon>Fungi</taxon>
        <taxon>Dikarya</taxon>
        <taxon>Ascomycota</taxon>
        <taxon>Pezizomycotina</taxon>
        <taxon>Sordariomycetes</taxon>
        <taxon>Sordariomycetidae</taxon>
        <taxon>Diaporthales</taxon>
        <taxon>Gnomoniaceae</taxon>
        <taxon>Gnomoniopsis</taxon>
    </lineage>
</organism>
<keyword evidence="7" id="KW-0443">Lipid metabolism</keyword>
<dbReference type="PANTHER" id="PTHR24322:SF736">
    <property type="entry name" value="RETINOL DEHYDROGENASE 10"/>
    <property type="match status" value="1"/>
</dbReference>
<evidence type="ECO:0000256" key="10">
    <source>
        <dbReference type="ARBA" id="ARBA00068717"/>
    </source>
</evidence>
<dbReference type="Pfam" id="PF00106">
    <property type="entry name" value="adh_short"/>
    <property type="match status" value="1"/>
</dbReference>
<dbReference type="PRINTS" id="PR00080">
    <property type="entry name" value="SDRFAMILY"/>
</dbReference>
<dbReference type="CDD" id="cd05339">
    <property type="entry name" value="17beta-HSDXI-like_SDR_c"/>
    <property type="match status" value="1"/>
</dbReference>
<gene>
    <name evidence="13" type="ORF">N0V93_003901</name>
</gene>
<evidence type="ECO:0000256" key="4">
    <source>
        <dbReference type="ARBA" id="ARBA00022857"/>
    </source>
</evidence>
<evidence type="ECO:0000313" key="13">
    <source>
        <dbReference type="EMBL" id="KAJ4394682.1"/>
    </source>
</evidence>
<proteinExistence type="inferred from homology"/>
<dbReference type="GO" id="GO:0052650">
    <property type="term" value="F:all-trans-retinol dehydrogenase (NADP+) activity"/>
    <property type="evidence" value="ECO:0007669"/>
    <property type="project" value="UniProtKB-ARBA"/>
</dbReference>
<dbReference type="GO" id="GO:0016020">
    <property type="term" value="C:membrane"/>
    <property type="evidence" value="ECO:0007669"/>
    <property type="project" value="UniProtKB-SubCell"/>
</dbReference>
<dbReference type="AlphaFoldDB" id="A0A9W8YXZ7"/>
<keyword evidence="3" id="KW-0812">Transmembrane</keyword>
<comment type="caution">
    <text evidence="13">The sequence shown here is derived from an EMBL/GenBank/DDBJ whole genome shotgun (WGS) entry which is preliminary data.</text>
</comment>
<evidence type="ECO:0000313" key="14">
    <source>
        <dbReference type="Proteomes" id="UP001140453"/>
    </source>
</evidence>
<evidence type="ECO:0000256" key="2">
    <source>
        <dbReference type="ARBA" id="ARBA00006484"/>
    </source>
</evidence>
<evidence type="ECO:0000256" key="8">
    <source>
        <dbReference type="ARBA" id="ARBA00023136"/>
    </source>
</evidence>
<dbReference type="Proteomes" id="UP001140453">
    <property type="component" value="Unassembled WGS sequence"/>
</dbReference>
<dbReference type="OrthoDB" id="10253736at2759"/>
<evidence type="ECO:0000256" key="1">
    <source>
        <dbReference type="ARBA" id="ARBA00004141"/>
    </source>
</evidence>
<dbReference type="InterPro" id="IPR036291">
    <property type="entry name" value="NAD(P)-bd_dom_sf"/>
</dbReference>
<protein>
    <recommendedName>
        <fullName evidence="10">Short-chain dehydrogenase/reductase 3</fullName>
    </recommendedName>
    <alternativeName>
        <fullName evidence="11">Retinal short-chain dehydrogenase/reductase 1</fullName>
    </alternativeName>
</protein>
<reference evidence="13" key="1">
    <citation type="submission" date="2022-10" db="EMBL/GenBank/DDBJ databases">
        <title>Tapping the CABI collections for fungal endophytes: first genome assemblies for Collariella, Neodidymelliopsis, Ascochyta clinopodiicola, Didymella pomorum, Didymosphaeria variabile, Neocosmospora piperis and Neocucurbitaria cava.</title>
        <authorList>
            <person name="Hill R."/>
        </authorList>
    </citation>
    <scope>NUCLEOTIDE SEQUENCE</scope>
    <source>
        <strain evidence="13">IMI 355082</strain>
    </source>
</reference>
<comment type="similarity">
    <text evidence="2 12">Belongs to the short-chain dehydrogenases/reductases (SDR) family.</text>
</comment>
<dbReference type="Gene3D" id="3.40.50.720">
    <property type="entry name" value="NAD(P)-binding Rossmann-like Domain"/>
    <property type="match status" value="1"/>
</dbReference>